<dbReference type="HOGENOM" id="CLU_772554_0_0_1"/>
<protein>
    <recommendedName>
        <fullName evidence="1">KIB1-4 beta-propeller domain-containing protein</fullName>
    </recommendedName>
</protein>
<evidence type="ECO:0000313" key="3">
    <source>
        <dbReference type="Proteomes" id="UP000026915"/>
    </source>
</evidence>
<proteinExistence type="predicted"/>
<dbReference type="Gramene" id="EOY29333">
    <property type="protein sequence ID" value="EOY29333"/>
    <property type="gene ID" value="TCM_036905"/>
</dbReference>
<dbReference type="Proteomes" id="UP000026915">
    <property type="component" value="Chromosome 9"/>
</dbReference>
<keyword evidence="3" id="KW-1185">Reference proteome</keyword>
<dbReference type="AlphaFoldDB" id="A0A061GIU1"/>
<dbReference type="Pfam" id="PF03478">
    <property type="entry name" value="Beta-prop_KIB1-4"/>
    <property type="match status" value="1"/>
</dbReference>
<accession>A0A061GIU1</accession>
<evidence type="ECO:0000313" key="2">
    <source>
        <dbReference type="EMBL" id="EOY29333.1"/>
    </source>
</evidence>
<name>A0A061GIU1_THECC</name>
<dbReference type="EMBL" id="CM001887">
    <property type="protein sequence ID" value="EOY29333.1"/>
    <property type="molecule type" value="Genomic_DNA"/>
</dbReference>
<dbReference type="InParanoid" id="A0A061GIU1"/>
<gene>
    <name evidence="2" type="ORF">TCM_036905</name>
</gene>
<organism evidence="2 3">
    <name type="scientific">Theobroma cacao</name>
    <name type="common">Cacao</name>
    <name type="synonym">Cocoa</name>
    <dbReference type="NCBI Taxonomy" id="3641"/>
    <lineage>
        <taxon>Eukaryota</taxon>
        <taxon>Viridiplantae</taxon>
        <taxon>Streptophyta</taxon>
        <taxon>Embryophyta</taxon>
        <taxon>Tracheophyta</taxon>
        <taxon>Spermatophyta</taxon>
        <taxon>Magnoliopsida</taxon>
        <taxon>eudicotyledons</taxon>
        <taxon>Gunneridae</taxon>
        <taxon>Pentapetalae</taxon>
        <taxon>rosids</taxon>
        <taxon>malvids</taxon>
        <taxon>Malvales</taxon>
        <taxon>Malvaceae</taxon>
        <taxon>Byttnerioideae</taxon>
        <taxon>Theobroma</taxon>
    </lineage>
</organism>
<sequence length="359" mass="40121">MPFNIDSTLKKLKSKGIQPNLAPFRALTLIRLPEKIFHQAGTNQRQLRKTNLVEAKLLHIGGFIKWEVVKDLTGSEVKTVSSGVSRMFCSLNKKSEASPVSATNNRNLPVQADSNERNKVETVTSVVSSMFCSLNKKSEACPVSATNNGNLPVQGDSNERNMLKSAFDECNNIVCKSCRLSAALAAMQNHLSPCNKIPSSQERLVGATRDGSNFLFNPFTRQQIRLPFHPRLADFSNSFSFINFPFLTSCIRTAVILPPSSLQVITMVLQTLTWRALCHCKAQDEFLTHFRDMERLSSRMLLTTRGKLHSVSSDFELLLEFGTSSESSERLSLLSPSGLFWRHIAVSYIWSNLVVNCRC</sequence>
<feature type="domain" description="KIB1-4 beta-propeller" evidence="1">
    <location>
        <begin position="193"/>
        <end position="322"/>
    </location>
</feature>
<dbReference type="InterPro" id="IPR005174">
    <property type="entry name" value="KIB1-4_b-propeller"/>
</dbReference>
<evidence type="ECO:0000259" key="1">
    <source>
        <dbReference type="Pfam" id="PF03478"/>
    </source>
</evidence>
<reference evidence="2 3" key="1">
    <citation type="journal article" date="2013" name="Genome Biol.">
        <title>The genome sequence of the most widely cultivated cacao type and its use to identify candidate genes regulating pod color.</title>
        <authorList>
            <person name="Motamayor J.C."/>
            <person name="Mockaitis K."/>
            <person name="Schmutz J."/>
            <person name="Haiminen N."/>
            <person name="Iii D.L."/>
            <person name="Cornejo O."/>
            <person name="Findley S.D."/>
            <person name="Zheng P."/>
            <person name="Utro F."/>
            <person name="Royaert S."/>
            <person name="Saski C."/>
            <person name="Jenkins J."/>
            <person name="Podicheti R."/>
            <person name="Zhao M."/>
            <person name="Scheffler B.E."/>
            <person name="Stack J.C."/>
            <person name="Feltus F.A."/>
            <person name="Mustiga G.M."/>
            <person name="Amores F."/>
            <person name="Phillips W."/>
            <person name="Marelli J.P."/>
            <person name="May G.D."/>
            <person name="Shapiro H."/>
            <person name="Ma J."/>
            <person name="Bustamante C.D."/>
            <person name="Schnell R.J."/>
            <person name="Main D."/>
            <person name="Gilbert D."/>
            <person name="Parida L."/>
            <person name="Kuhn D.N."/>
        </authorList>
    </citation>
    <scope>NUCLEOTIDE SEQUENCE [LARGE SCALE GENOMIC DNA]</scope>
    <source>
        <strain evidence="3">cv. Matina 1-6</strain>
    </source>
</reference>